<dbReference type="Gene3D" id="2.40.50.230">
    <property type="entry name" value="Gp5 N-terminal domain"/>
    <property type="match status" value="1"/>
</dbReference>
<dbReference type="Pfam" id="PF05954">
    <property type="entry name" value="Phage_GPD"/>
    <property type="match status" value="1"/>
</dbReference>
<dbReference type="RefSeq" id="WP_309795569.1">
    <property type="nucleotide sequence ID" value="NZ_BAAAHY010000006.1"/>
</dbReference>
<dbReference type="InterPro" id="IPR047702">
    <property type="entry name" value="VgrG-rel"/>
</dbReference>
<organism evidence="2 3">
    <name type="scientific">Arthrobacter russicus</name>
    <dbReference type="NCBI Taxonomy" id="172040"/>
    <lineage>
        <taxon>Bacteria</taxon>
        <taxon>Bacillati</taxon>
        <taxon>Actinomycetota</taxon>
        <taxon>Actinomycetes</taxon>
        <taxon>Micrococcales</taxon>
        <taxon>Micrococcaceae</taxon>
        <taxon>Arthrobacter</taxon>
    </lineage>
</organism>
<dbReference type="InterPro" id="IPR006531">
    <property type="entry name" value="Gp5/Vgr_OB"/>
</dbReference>
<gene>
    <name evidence="2" type="ORF">JOE69_000361</name>
</gene>
<dbReference type="Proteomes" id="UP001185069">
    <property type="component" value="Unassembled WGS sequence"/>
</dbReference>
<comment type="caution">
    <text evidence="2">The sequence shown here is derived from an EMBL/GenBank/DDBJ whole genome shotgun (WGS) entry which is preliminary data.</text>
</comment>
<evidence type="ECO:0000313" key="2">
    <source>
        <dbReference type="EMBL" id="MDR6268123.1"/>
    </source>
</evidence>
<accession>A0ABU1J6Y5</accession>
<dbReference type="Pfam" id="PF04717">
    <property type="entry name" value="Phage_base_V"/>
    <property type="match status" value="1"/>
</dbReference>
<dbReference type="NCBIfam" id="NF033848">
    <property type="entry name" value="VgrG_rel"/>
    <property type="match status" value="1"/>
</dbReference>
<dbReference type="SUPFAM" id="SSF69255">
    <property type="entry name" value="gp5 N-terminal domain-like"/>
    <property type="match status" value="1"/>
</dbReference>
<sequence>MSFTPRVKLKGAPLEASLAGALVSGYVDQSLFSADLLLLRFRDPELGLLSSSRFAIGDPIEIGMEQSGPSNQAPLFIGEVTALDFEVGADGAHLLLRGLDGVHRLQRGSRAEVYTDMKAGDIVAKIAKRAGLATGTVDQGGPIFEHLVQPACSDWDFLQLLAGQSGCTLSVRSGKLHFAKAEPADSAPAQGEPGSDPLILDSGQNLIRLHGSLTTAEQVADVEVRGWDVKAKKPISVVAKPAARTGEVSGTPFAGTVAAVNQGRHTVAMPHYDQSALAQRHAEALADRLGGGFAEIEGTARGNTRLHAGRPVLLRVGAAFKARFTLTAARHEFGQGSGYQVNFSASAGSERSLLGLAAGNRASPDSGRAAVVNGLVTAIDDPEHLGRVRVMFPAYGEKVESWWARTVQAGAGKARGAVVLPEVGDEVLVGFGDGGLNQPYVLGGLYNGEDLPAEPWQSQREGSDSVRRRSFTSRTGMQVEFLESSSEQRINVATKGGRHRISLIQNGEGGVEIETSGKVGIKASSGVEIASSAGPLSLSAPKISLEATSELLLKGATVKLLGDAMTEVKGAMVKIN</sequence>
<dbReference type="InterPro" id="IPR037026">
    <property type="entry name" value="Vgr_OB-fold_dom_sf"/>
</dbReference>
<keyword evidence="3" id="KW-1185">Reference proteome</keyword>
<dbReference type="SUPFAM" id="SSF69279">
    <property type="entry name" value="Phage tail proteins"/>
    <property type="match status" value="1"/>
</dbReference>
<evidence type="ECO:0000259" key="1">
    <source>
        <dbReference type="Pfam" id="PF04717"/>
    </source>
</evidence>
<name>A0ABU1J6Y5_9MICC</name>
<evidence type="ECO:0000313" key="3">
    <source>
        <dbReference type="Proteomes" id="UP001185069"/>
    </source>
</evidence>
<proteinExistence type="predicted"/>
<reference evidence="2 3" key="1">
    <citation type="submission" date="2023-07" db="EMBL/GenBank/DDBJ databases">
        <title>Sequencing the genomes of 1000 actinobacteria strains.</title>
        <authorList>
            <person name="Klenk H.-P."/>
        </authorList>
    </citation>
    <scope>NUCLEOTIDE SEQUENCE [LARGE SCALE GENOMIC DNA]</scope>
    <source>
        <strain evidence="2 3">DSM 14555</strain>
    </source>
</reference>
<dbReference type="EMBL" id="JAVDQF010000001">
    <property type="protein sequence ID" value="MDR6268123.1"/>
    <property type="molecule type" value="Genomic_DNA"/>
</dbReference>
<feature type="domain" description="Gp5/Type VI secretion system Vgr protein OB-fold" evidence="1">
    <location>
        <begin position="373"/>
        <end position="446"/>
    </location>
</feature>
<protein>
    <submittedName>
        <fullName evidence="2">Uncharacterized protein involved in type VI secretion and phage assembly</fullName>
    </submittedName>
</protein>